<accession>G4CHL8</accession>
<sequence>MQKWAVDEGIKAQSFNHKVDSHFQRAKAFTNLQMWVQSSCIHIWGFCKGLGLSVVKGCRSSIVV</sequence>
<dbReference type="Proteomes" id="UP000003019">
    <property type="component" value="Unassembled WGS sequence"/>
</dbReference>
<keyword evidence="1" id="KW-0456">Lyase</keyword>
<dbReference type="EMBL" id="AGAY01000042">
    <property type="protein sequence ID" value="EGY52683.1"/>
    <property type="molecule type" value="Genomic_DNA"/>
</dbReference>
<dbReference type="STRING" id="1032488.HMPREF9371_1107"/>
<dbReference type="GO" id="GO:0008124">
    <property type="term" value="F:4-alpha-hydroxytetrahydrobiopterin dehydratase activity"/>
    <property type="evidence" value="ECO:0007669"/>
    <property type="project" value="UniProtKB-EC"/>
</dbReference>
<dbReference type="EC" id="4.2.1.96" evidence="1"/>
<keyword evidence="2" id="KW-1185">Reference proteome</keyword>
<gene>
    <name evidence="1" type="primary">pcd</name>
    <name evidence="1" type="ORF">HMPREF9371_1107</name>
</gene>
<reference evidence="1 2" key="1">
    <citation type="submission" date="2011-05" db="EMBL/GenBank/DDBJ databases">
        <authorList>
            <person name="Muzny D."/>
            <person name="Qin X."/>
            <person name="Deng J."/>
            <person name="Jiang H."/>
            <person name="Liu Y."/>
            <person name="Qu J."/>
            <person name="Song X.-Z."/>
            <person name="Zhang L."/>
            <person name="Thornton R."/>
            <person name="Coyle M."/>
            <person name="Francisco L."/>
            <person name="Jackson L."/>
            <person name="Javaid M."/>
            <person name="Korchina V."/>
            <person name="Kovar C."/>
            <person name="Mata R."/>
            <person name="Mathew T."/>
            <person name="Ngo R."/>
            <person name="Nguyen L."/>
            <person name="Nguyen N."/>
            <person name="Okwuonu G."/>
            <person name="Ongeri F."/>
            <person name="Pham C."/>
            <person name="Simmons D."/>
            <person name="Wilczek-Boney K."/>
            <person name="Hale W."/>
            <person name="Jakkamsetti A."/>
            <person name="Pham P."/>
            <person name="Ruth R."/>
            <person name="San Lucas F."/>
            <person name="Warren J."/>
            <person name="Zhang J."/>
            <person name="Zhao Z."/>
            <person name="Zhou C."/>
            <person name="Zhu D."/>
            <person name="Lee S."/>
            <person name="Bess C."/>
            <person name="Blankenburg K."/>
            <person name="Forbes L."/>
            <person name="Fu Q."/>
            <person name="Gubbala S."/>
            <person name="Hirani K."/>
            <person name="Jayaseelan J.C."/>
            <person name="Lara F."/>
            <person name="Munidasa M."/>
            <person name="Palculict T."/>
            <person name="Patil S."/>
            <person name="Pu L.-L."/>
            <person name="Saada N."/>
            <person name="Tang L."/>
            <person name="Weissenberger G."/>
            <person name="Zhu Y."/>
            <person name="Hemphill L."/>
            <person name="Shang Y."/>
            <person name="Youmans B."/>
            <person name="Ayvaz T."/>
            <person name="Ross M."/>
            <person name="Santibanez J."/>
            <person name="Aqrawi P."/>
            <person name="Gross S."/>
            <person name="Joshi V."/>
            <person name="Fowler G."/>
            <person name="Nazareth L."/>
            <person name="Reid J."/>
            <person name="Worley K."/>
            <person name="Petrosino J."/>
            <person name="Highlander S."/>
            <person name="Gibbs R."/>
        </authorList>
    </citation>
    <scope>NUCLEOTIDE SEQUENCE [LARGE SCALE GENOMIC DNA]</scope>
    <source>
        <strain evidence="1 2">871</strain>
    </source>
</reference>
<organism evidence="1 2">
    <name type="scientific">Neisseria shayeganii 871</name>
    <dbReference type="NCBI Taxonomy" id="1032488"/>
    <lineage>
        <taxon>Bacteria</taxon>
        <taxon>Pseudomonadati</taxon>
        <taxon>Pseudomonadota</taxon>
        <taxon>Betaproteobacteria</taxon>
        <taxon>Neisseriales</taxon>
        <taxon>Neisseriaceae</taxon>
        <taxon>Neisseria</taxon>
    </lineage>
</organism>
<comment type="caution">
    <text evidence="1">The sequence shown here is derived from an EMBL/GenBank/DDBJ whole genome shotgun (WGS) entry which is preliminary data.</text>
</comment>
<evidence type="ECO:0000313" key="1">
    <source>
        <dbReference type="EMBL" id="EGY52683.1"/>
    </source>
</evidence>
<evidence type="ECO:0000313" key="2">
    <source>
        <dbReference type="Proteomes" id="UP000003019"/>
    </source>
</evidence>
<proteinExistence type="predicted"/>
<dbReference type="HOGENOM" id="CLU_2863163_0_0_4"/>
<protein>
    <submittedName>
        <fullName evidence="1">4a-hydroxytetrahydrobiopterin dehydratase</fullName>
        <ecNumber evidence="1">4.2.1.96</ecNumber>
    </submittedName>
</protein>
<dbReference type="AlphaFoldDB" id="G4CHL8"/>
<name>G4CHL8_9NEIS</name>